<sequence>MGGSMINTFGSIRASFSWRFLLALFMLPISGCGDTTMKWKEQVDLHNNETIIVARTATMAGNWIAGGGGGSINKRMTVKIIQPARPDNPSVWSDHYVPILLDRDPDNGEWFIVATFYHCSEWYDLGRPALPYTEYRFRSGSWVRQSLSTKWIGREVNVLPVDLSERELLKEKPVLSTEQKRLNLSRPAIGEEYVRIVGEWKTNC</sequence>
<organism evidence="1">
    <name type="scientific">Cupriavidus pinatubonensis (strain JMP 134 / LMG 1197)</name>
    <name type="common">Cupriavidus necator (strain JMP 134)</name>
    <dbReference type="NCBI Taxonomy" id="264198"/>
    <lineage>
        <taxon>Bacteria</taxon>
        <taxon>Pseudomonadati</taxon>
        <taxon>Pseudomonadota</taxon>
        <taxon>Betaproteobacteria</taxon>
        <taxon>Burkholderiales</taxon>
        <taxon>Burkholderiaceae</taxon>
        <taxon>Cupriavidus</taxon>
    </lineage>
</organism>
<dbReference type="KEGG" id="reu:Reut_C6033"/>
<dbReference type="OrthoDB" id="8904545at2"/>
<accession>Q46NA9</accession>
<gene>
    <name evidence="1" type="ordered locus">Reut_C6033</name>
</gene>
<dbReference type="AlphaFoldDB" id="Q46NA9"/>
<keyword evidence="1" id="KW-0614">Plasmid</keyword>
<dbReference type="eggNOG" id="ENOG502ZHFS">
    <property type="taxonomic scope" value="Bacteria"/>
</dbReference>
<dbReference type="HOGENOM" id="CLU_1341407_0_0_4"/>
<evidence type="ECO:0000313" key="1">
    <source>
        <dbReference type="EMBL" id="AAZ65362.1"/>
    </source>
</evidence>
<proteinExistence type="predicted"/>
<reference evidence="1" key="1">
    <citation type="submission" date="2005-08" db="EMBL/GenBank/DDBJ databases">
        <title>Complete sequence of a megaplasmid of Ralstonia eutropha JMP134.</title>
        <authorList>
            <person name="Copeland A."/>
            <person name="Lucas S."/>
            <person name="Lapidus A."/>
            <person name="Barry K."/>
            <person name="Detter J.C."/>
            <person name="Glavina T."/>
            <person name="Hammon N."/>
            <person name="Israni S."/>
            <person name="Pitluck S."/>
            <person name="Goltsman E."/>
            <person name="Martinez M."/>
            <person name="Vergez L."/>
            <person name="Larimer F."/>
            <person name="Land M."/>
            <person name="Lykidis A."/>
            <person name="Richardson P."/>
        </authorList>
    </citation>
    <scope>NUCLEOTIDE SEQUENCE [LARGE SCALE GENOMIC DNA]</scope>
    <source>
        <strain evidence="1">JMP134</strain>
        <plasmid evidence="1">megaplasmid</plasmid>
    </source>
</reference>
<dbReference type="EMBL" id="CP000092">
    <property type="protein sequence ID" value="AAZ65362.1"/>
    <property type="molecule type" value="Genomic_DNA"/>
</dbReference>
<name>Q46NA9_CUPPJ</name>
<protein>
    <submittedName>
        <fullName evidence="1">Uncharacterized protein</fullName>
    </submittedName>
</protein>
<geneLocation type="plasmid" evidence="1">
    <name>megaplasmid</name>
</geneLocation>